<evidence type="ECO:0000313" key="4">
    <source>
        <dbReference type="Proteomes" id="UP000239539"/>
    </source>
</evidence>
<dbReference type="NCBIfam" id="NF007967">
    <property type="entry name" value="PRK10691.1"/>
    <property type="match status" value="1"/>
</dbReference>
<dbReference type="InterPro" id="IPR036663">
    <property type="entry name" value="Fumarylacetoacetase_C_sf"/>
</dbReference>
<accession>A0ABX5CW89</accession>
<protein>
    <submittedName>
        <fullName evidence="3">Fumarylacetoacetate hydrolase family protein</fullName>
    </submittedName>
</protein>
<keyword evidence="4" id="KW-1185">Reference proteome</keyword>
<keyword evidence="3" id="KW-0378">Hydrolase</keyword>
<dbReference type="PANTHER" id="PTHR11820">
    <property type="entry name" value="ACYLPYRUVASE"/>
    <property type="match status" value="1"/>
</dbReference>
<feature type="domain" description="Fumarylacetoacetase-like C-terminal" evidence="2">
    <location>
        <begin position="19"/>
        <end position="219"/>
    </location>
</feature>
<dbReference type="Pfam" id="PF01557">
    <property type="entry name" value="FAA_hydrolase"/>
    <property type="match status" value="1"/>
</dbReference>
<keyword evidence="1" id="KW-0479">Metal-binding</keyword>
<dbReference type="InterPro" id="IPR011234">
    <property type="entry name" value="Fumarylacetoacetase-like_C"/>
</dbReference>
<evidence type="ECO:0000256" key="1">
    <source>
        <dbReference type="ARBA" id="ARBA00022723"/>
    </source>
</evidence>
<reference evidence="4" key="1">
    <citation type="journal article" date="2020" name="Int. J. Syst. Evol. Microbiol.">
        <title>Alteromonas alba sp. nov., a marine bacterium isolated from the seawater of the West Pacific Ocean.</title>
        <authorList>
            <person name="Sun C."/>
            <person name="Wu Y.-H."/>
            <person name="Xamxidin M."/>
            <person name="Cheng H."/>
            <person name="Xu X.-W."/>
        </authorList>
    </citation>
    <scope>NUCLEOTIDE SEQUENCE [LARGE SCALE GENOMIC DNA]</scope>
    <source>
        <strain evidence="4">9a2</strain>
    </source>
</reference>
<organism evidence="3 4">
    <name type="scientific">Alteromonas gracilis</name>
    <dbReference type="NCBI Taxonomy" id="1479524"/>
    <lineage>
        <taxon>Bacteria</taxon>
        <taxon>Pseudomonadati</taxon>
        <taxon>Pseudomonadota</taxon>
        <taxon>Gammaproteobacteria</taxon>
        <taxon>Alteromonadales</taxon>
        <taxon>Alteromonadaceae</taxon>
        <taxon>Alteromonas/Salinimonas group</taxon>
        <taxon>Alteromonas</taxon>
    </lineage>
</organism>
<comment type="caution">
    <text evidence="3">The sequence shown here is derived from an EMBL/GenBank/DDBJ whole genome shotgun (WGS) entry which is preliminary data.</text>
</comment>
<name>A0ABX5CW89_9ALTE</name>
<gene>
    <name evidence="3" type="ORF">C6Y39_00300</name>
</gene>
<dbReference type="Gene3D" id="3.90.850.10">
    <property type="entry name" value="Fumarylacetoacetase-like, C-terminal domain"/>
    <property type="match status" value="1"/>
</dbReference>
<sequence length="222" mass="24413">MPYHHVDMEGNEILLPVNKVICVGRNYLDHIQEMNSTVSKTPLLFMKPKAAMCCMHDKVAVPTDNGECHNELEVSVLLKSSLKNANEDEVKAAIWGVGLGLDLTLRDVQAALKKQGQPWERSKSFDNSAPLSGFVPLNDVENLDELRFRLMINDEIRQDGHTALMLHKIVPLIAHMSSVFTLDSGDVILTGTPKGVGKLTPSDTVVATLEGHLTVHTEVVAE</sequence>
<dbReference type="SUPFAM" id="SSF56529">
    <property type="entry name" value="FAH"/>
    <property type="match status" value="1"/>
</dbReference>
<dbReference type="GO" id="GO:0016787">
    <property type="term" value="F:hydrolase activity"/>
    <property type="evidence" value="ECO:0007669"/>
    <property type="project" value="UniProtKB-KW"/>
</dbReference>
<evidence type="ECO:0000313" key="3">
    <source>
        <dbReference type="EMBL" id="PRO70830.1"/>
    </source>
</evidence>
<proteinExistence type="predicted"/>
<dbReference type="Proteomes" id="UP000239539">
    <property type="component" value="Unassembled WGS sequence"/>
</dbReference>
<dbReference type="PANTHER" id="PTHR11820:SF7">
    <property type="entry name" value="ACYLPYRUVASE FAHD1, MITOCHONDRIAL"/>
    <property type="match status" value="1"/>
</dbReference>
<evidence type="ECO:0000259" key="2">
    <source>
        <dbReference type="Pfam" id="PF01557"/>
    </source>
</evidence>
<dbReference type="EMBL" id="PVNO01000001">
    <property type="protein sequence ID" value="PRO70830.1"/>
    <property type="molecule type" value="Genomic_DNA"/>
</dbReference>
<dbReference type="RefSeq" id="WP_105929333.1">
    <property type="nucleotide sequence ID" value="NZ_PVNO01000001.1"/>
</dbReference>